<dbReference type="Proteomes" id="UP000887116">
    <property type="component" value="Unassembled WGS sequence"/>
</dbReference>
<gene>
    <name evidence="3" type="primary">Pm20d2</name>
    <name evidence="3" type="ORF">TNCT_334011</name>
</gene>
<dbReference type="Pfam" id="PF07687">
    <property type="entry name" value="M20_dimer"/>
    <property type="match status" value="1"/>
</dbReference>
<comment type="caution">
    <text evidence="3">The sequence shown here is derived from an EMBL/GenBank/DDBJ whole genome shotgun (WGS) entry which is preliminary data.</text>
</comment>
<keyword evidence="4" id="KW-1185">Reference proteome</keyword>
<dbReference type="InterPro" id="IPR036264">
    <property type="entry name" value="Bact_exopeptidase_dim_dom"/>
</dbReference>
<accession>A0A8X6G9W2</accession>
<evidence type="ECO:0000313" key="3">
    <source>
        <dbReference type="EMBL" id="GFQ97559.1"/>
    </source>
</evidence>
<dbReference type="Gene3D" id="3.40.630.10">
    <property type="entry name" value="Zn peptidases"/>
    <property type="match status" value="1"/>
</dbReference>
<dbReference type="FunFam" id="3.30.70.360:FF:000004">
    <property type="entry name" value="Peptidase M20 domain-containing protein 2"/>
    <property type="match status" value="1"/>
</dbReference>
<dbReference type="InterPro" id="IPR017144">
    <property type="entry name" value="Xaa-Arg_dipeptidase"/>
</dbReference>
<evidence type="ECO:0000256" key="1">
    <source>
        <dbReference type="PIRNR" id="PIRNR037226"/>
    </source>
</evidence>
<dbReference type="GO" id="GO:0016805">
    <property type="term" value="F:dipeptidase activity"/>
    <property type="evidence" value="ECO:0007669"/>
    <property type="project" value="InterPro"/>
</dbReference>
<feature type="domain" description="Peptidase M20 dimerisation" evidence="2">
    <location>
        <begin position="195"/>
        <end position="289"/>
    </location>
</feature>
<dbReference type="PANTHER" id="PTHR30575:SF0">
    <property type="entry name" value="XAA-ARG DIPEPTIDASE"/>
    <property type="match status" value="1"/>
</dbReference>
<dbReference type="InterPro" id="IPR052030">
    <property type="entry name" value="Peptidase_M20/M20A_hydrolases"/>
</dbReference>
<dbReference type="OrthoDB" id="6419776at2759"/>
<dbReference type="InterPro" id="IPR002933">
    <property type="entry name" value="Peptidase_M20"/>
</dbReference>
<dbReference type="EMBL" id="BMAO01024756">
    <property type="protein sequence ID" value="GFQ97559.1"/>
    <property type="molecule type" value="Genomic_DNA"/>
</dbReference>
<dbReference type="Gene3D" id="3.30.70.360">
    <property type="match status" value="1"/>
</dbReference>
<dbReference type="Pfam" id="PF01546">
    <property type="entry name" value="Peptidase_M20"/>
    <property type="match status" value="1"/>
</dbReference>
<dbReference type="PANTHER" id="PTHR30575">
    <property type="entry name" value="PEPTIDASE M20"/>
    <property type="match status" value="1"/>
</dbReference>
<organism evidence="3 4">
    <name type="scientific">Trichonephila clavata</name>
    <name type="common">Joro spider</name>
    <name type="synonym">Nephila clavata</name>
    <dbReference type="NCBI Taxonomy" id="2740835"/>
    <lineage>
        <taxon>Eukaryota</taxon>
        <taxon>Metazoa</taxon>
        <taxon>Ecdysozoa</taxon>
        <taxon>Arthropoda</taxon>
        <taxon>Chelicerata</taxon>
        <taxon>Arachnida</taxon>
        <taxon>Araneae</taxon>
        <taxon>Araneomorphae</taxon>
        <taxon>Entelegynae</taxon>
        <taxon>Araneoidea</taxon>
        <taxon>Nephilidae</taxon>
        <taxon>Trichonephila</taxon>
    </lineage>
</organism>
<protein>
    <recommendedName>
        <fullName evidence="1">Peptidase M20 domain-containing protein 2</fullName>
    </recommendedName>
</protein>
<name>A0A8X6G9W2_TRICU</name>
<evidence type="ECO:0000313" key="4">
    <source>
        <dbReference type="Proteomes" id="UP000887116"/>
    </source>
</evidence>
<dbReference type="SUPFAM" id="SSF53187">
    <property type="entry name" value="Zn-dependent exopeptidases"/>
    <property type="match status" value="1"/>
</dbReference>
<sequence>MLRIVHFLDILEERSKSELKSDMSEGDFLLVCSIIDKEKEFLNSVSQNIWKNPELAYKEFHAHDVLTDALSSNGFQVEKHYILPTAFKAEYSSKTGNGPVIAVLLEYDALPDIGHACGHNLISEAGLATSLAIKAVMEADPKLEGKLLVLGTPAEECSGGKIDLLDAGAFREVDAAMMVHPSNFTSTYAPVLSRLSMTVDFKGKESHAAAFPWEGRNALDAAVSTYQNISLLRQHIKPSNRIHAIITKGGVVPNVIPAESTLQMAVRSATKAELKDLTARIMECVKSGAVATGCTASIDCDEKHCYESLVTNKVMGKLYDQYARKLGIYPTDFSGKDVPAGSTDMGNVSHAIPSIHPFYDINTESQNHSKSFTEASGDTKAQEPTLKVAKALAMTALILMRYPETMEEAKKQFNLDITGGL</sequence>
<dbReference type="InterPro" id="IPR017439">
    <property type="entry name" value="Amidohydrolase"/>
</dbReference>
<proteinExistence type="inferred from homology"/>
<comment type="similarity">
    <text evidence="1">Belongs to the peptidase M20A family.</text>
</comment>
<reference evidence="3" key="1">
    <citation type="submission" date="2020-07" db="EMBL/GenBank/DDBJ databases">
        <title>Multicomponent nature underlies the extraordinary mechanical properties of spider dragline silk.</title>
        <authorList>
            <person name="Kono N."/>
            <person name="Nakamura H."/>
            <person name="Mori M."/>
            <person name="Yoshida Y."/>
            <person name="Ohtoshi R."/>
            <person name="Malay A.D."/>
            <person name="Moran D.A.P."/>
            <person name="Tomita M."/>
            <person name="Numata K."/>
            <person name="Arakawa K."/>
        </authorList>
    </citation>
    <scope>NUCLEOTIDE SEQUENCE</scope>
</reference>
<evidence type="ECO:0000259" key="2">
    <source>
        <dbReference type="Pfam" id="PF07687"/>
    </source>
</evidence>
<dbReference type="NCBIfam" id="TIGR01891">
    <property type="entry name" value="amidohydrolases"/>
    <property type="match status" value="1"/>
</dbReference>
<dbReference type="AlphaFoldDB" id="A0A8X6G9W2"/>
<dbReference type="CDD" id="cd05672">
    <property type="entry name" value="M20_ACY1L2-like"/>
    <property type="match status" value="1"/>
</dbReference>
<dbReference type="InterPro" id="IPR011650">
    <property type="entry name" value="Peptidase_M20_dimer"/>
</dbReference>
<dbReference type="SUPFAM" id="SSF55031">
    <property type="entry name" value="Bacterial exopeptidase dimerisation domain"/>
    <property type="match status" value="1"/>
</dbReference>
<dbReference type="PIRSF" id="PIRSF037226">
    <property type="entry name" value="Amidohydrolase_ACY1L2_prd"/>
    <property type="match status" value="1"/>
</dbReference>